<gene>
    <name evidence="2" type="ORF">BDK92_5339</name>
</gene>
<reference evidence="2 3" key="1">
    <citation type="submission" date="2018-10" db="EMBL/GenBank/DDBJ databases">
        <title>Sequencing the genomes of 1000 actinobacteria strains.</title>
        <authorList>
            <person name="Klenk H.-P."/>
        </authorList>
    </citation>
    <scope>NUCLEOTIDE SEQUENCE [LARGE SCALE GENOMIC DNA]</scope>
    <source>
        <strain evidence="2 3">DSM 45175</strain>
    </source>
</reference>
<evidence type="ECO:0000313" key="3">
    <source>
        <dbReference type="Proteomes" id="UP000277671"/>
    </source>
</evidence>
<dbReference type="GO" id="GO:0071949">
    <property type="term" value="F:FAD binding"/>
    <property type="evidence" value="ECO:0007669"/>
    <property type="project" value="InterPro"/>
</dbReference>
<dbReference type="SUPFAM" id="SSF51905">
    <property type="entry name" value="FAD/NAD(P)-binding domain"/>
    <property type="match status" value="1"/>
</dbReference>
<dbReference type="EMBL" id="RBKT01000001">
    <property type="protein sequence ID" value="RKR90955.1"/>
    <property type="molecule type" value="Genomic_DNA"/>
</dbReference>
<dbReference type="PANTHER" id="PTHR42685:SF22">
    <property type="entry name" value="CONDITIONED MEDIUM FACTOR RECEPTOR 1"/>
    <property type="match status" value="1"/>
</dbReference>
<comment type="caution">
    <text evidence="2">The sequence shown here is derived from an EMBL/GenBank/DDBJ whole genome shotgun (WGS) entry which is preliminary data.</text>
</comment>
<feature type="domain" description="FAD-binding" evidence="1">
    <location>
        <begin position="9"/>
        <end position="219"/>
    </location>
</feature>
<dbReference type="PRINTS" id="PR00420">
    <property type="entry name" value="RNGMNOXGNASE"/>
</dbReference>
<dbReference type="RefSeq" id="WP_170208686.1">
    <property type="nucleotide sequence ID" value="NZ_RBKT01000001.1"/>
</dbReference>
<evidence type="ECO:0000313" key="2">
    <source>
        <dbReference type="EMBL" id="RKR90955.1"/>
    </source>
</evidence>
<dbReference type="Pfam" id="PF01494">
    <property type="entry name" value="FAD_binding_3"/>
    <property type="match status" value="1"/>
</dbReference>
<dbReference type="InterPro" id="IPR050407">
    <property type="entry name" value="Geranylgeranyl_reductase"/>
</dbReference>
<proteinExistence type="predicted"/>
<organism evidence="2 3">
    <name type="scientific">Micromonospora pisi</name>
    <dbReference type="NCBI Taxonomy" id="589240"/>
    <lineage>
        <taxon>Bacteria</taxon>
        <taxon>Bacillati</taxon>
        <taxon>Actinomycetota</taxon>
        <taxon>Actinomycetes</taxon>
        <taxon>Micromonosporales</taxon>
        <taxon>Micromonosporaceae</taxon>
        <taxon>Micromonospora</taxon>
    </lineage>
</organism>
<dbReference type="InterPro" id="IPR036188">
    <property type="entry name" value="FAD/NAD-bd_sf"/>
</dbReference>
<dbReference type="PANTHER" id="PTHR42685">
    <property type="entry name" value="GERANYLGERANYL DIPHOSPHATE REDUCTASE"/>
    <property type="match status" value="1"/>
</dbReference>
<dbReference type="InterPro" id="IPR002938">
    <property type="entry name" value="FAD-bd"/>
</dbReference>
<accession>A0A495JQP0</accession>
<name>A0A495JQP0_9ACTN</name>
<dbReference type="AlphaFoldDB" id="A0A495JQP0"/>
<protein>
    <submittedName>
        <fullName evidence="2">Flavin-dependent dehydrogenase</fullName>
    </submittedName>
</protein>
<dbReference type="Gene3D" id="3.50.50.60">
    <property type="entry name" value="FAD/NAD(P)-binding domain"/>
    <property type="match status" value="1"/>
</dbReference>
<keyword evidence="3" id="KW-1185">Reference proteome</keyword>
<dbReference type="Proteomes" id="UP000277671">
    <property type="component" value="Unassembled WGS sequence"/>
</dbReference>
<evidence type="ECO:0000259" key="1">
    <source>
        <dbReference type="Pfam" id="PF01494"/>
    </source>
</evidence>
<sequence>MAALATPGYDVIIVGSRVAGSATTLLLARQGLRVLALDRSRFPSDTLSSHQVQLPGIARLRRWGLLDRLRAAGTPATREIRLDPGEVVLAGRYPPYDGADALYSPRRVLLDATLVDAAREAGAEVREGFTVDELVWERDRVVGIRGREHGGAQVTETASLVVGADGKRSLVAEAVAAPTQRSHPASTFACYTYWSGVPLPVGELYQRPDRTVAAFPTNDDLTMVYVAGPAADFPAFRADVPGRYLAALDGCGDLGARVRGGEQAERFRSTPDVPNRIRVPHGPGWALVGDAGLVLDPITGQGIGNAFRDVELLVEAIVAGLDEGGRIDARLAGYHARRDTMATPMYDLTLDLASFRPPGPAERRLFAALQGRSAGIAQLLSVFAGVLPMDQFRAPGNLLRLVGPGNLARIAAAELRHRARRGRAGS</sequence>